<accession>A0A4R8M133</accession>
<name>A0A4R8M133_9BACT</name>
<keyword evidence="7 9" id="KW-0811">Translocation</keyword>
<keyword evidence="3 9" id="KW-0813">Transport</keyword>
<sequence length="74" mass="7945">MKTFLGIVHILLCLALSGVVLLQQRKQGGFSGIFGGGTQADMGGNQWQRFTGLSKITVVLTGLFMVTSIILVLY</sequence>
<gene>
    <name evidence="10" type="ORF">C8D99_12619</name>
</gene>
<evidence type="ECO:0000256" key="8">
    <source>
        <dbReference type="ARBA" id="ARBA00023136"/>
    </source>
</evidence>
<evidence type="ECO:0000256" key="2">
    <source>
        <dbReference type="ARBA" id="ARBA00008445"/>
    </source>
</evidence>
<comment type="similarity">
    <text evidence="2 9">Belongs to the SecG family.</text>
</comment>
<protein>
    <recommendedName>
        <fullName evidence="9">Protein-export membrane protein SecG</fullName>
    </recommendedName>
</protein>
<dbReference type="EMBL" id="SORI01000026">
    <property type="protein sequence ID" value="TDY54996.1"/>
    <property type="molecule type" value="Genomic_DNA"/>
</dbReference>
<reference evidence="10 11" key="1">
    <citation type="submission" date="2019-03" db="EMBL/GenBank/DDBJ databases">
        <title>Genomic Encyclopedia of Type Strains, Phase IV (KMG-IV): sequencing the most valuable type-strain genomes for metagenomic binning, comparative biology and taxonomic classification.</title>
        <authorList>
            <person name="Goeker M."/>
        </authorList>
    </citation>
    <scope>NUCLEOTIDE SEQUENCE [LARGE SCALE GENOMIC DNA]</scope>
    <source>
        <strain evidence="10 11">DSM 25964</strain>
    </source>
</reference>
<dbReference type="Pfam" id="PF03840">
    <property type="entry name" value="SecG"/>
    <property type="match status" value="1"/>
</dbReference>
<dbReference type="NCBIfam" id="TIGR00810">
    <property type="entry name" value="secG"/>
    <property type="match status" value="1"/>
</dbReference>
<evidence type="ECO:0000256" key="7">
    <source>
        <dbReference type="ARBA" id="ARBA00023010"/>
    </source>
</evidence>
<evidence type="ECO:0000313" key="11">
    <source>
        <dbReference type="Proteomes" id="UP000295066"/>
    </source>
</evidence>
<evidence type="ECO:0000256" key="4">
    <source>
        <dbReference type="ARBA" id="ARBA00022692"/>
    </source>
</evidence>
<evidence type="ECO:0000256" key="3">
    <source>
        <dbReference type="ARBA" id="ARBA00022448"/>
    </source>
</evidence>
<keyword evidence="11" id="KW-1185">Reference proteome</keyword>
<comment type="caution">
    <text evidence="10">The sequence shown here is derived from an EMBL/GenBank/DDBJ whole genome shotgun (WGS) entry which is preliminary data.</text>
</comment>
<proteinExistence type="inferred from homology"/>
<comment type="subcellular location">
    <subcellularLocation>
        <location evidence="9">Cell membrane</location>
        <topology evidence="9">Multi-pass membrane protein</topology>
    </subcellularLocation>
    <subcellularLocation>
        <location evidence="1">Membrane</location>
        <topology evidence="1">Multi-pass membrane protein</topology>
    </subcellularLocation>
</comment>
<evidence type="ECO:0000256" key="6">
    <source>
        <dbReference type="ARBA" id="ARBA00022989"/>
    </source>
</evidence>
<dbReference type="GO" id="GO:0015450">
    <property type="term" value="F:protein-transporting ATPase activity"/>
    <property type="evidence" value="ECO:0007669"/>
    <property type="project" value="UniProtKB-UniRule"/>
</dbReference>
<dbReference type="GO" id="GO:0009306">
    <property type="term" value="P:protein secretion"/>
    <property type="evidence" value="ECO:0007669"/>
    <property type="project" value="UniProtKB-UniRule"/>
</dbReference>
<keyword evidence="5 9" id="KW-0653">Protein transport</keyword>
<evidence type="ECO:0000256" key="1">
    <source>
        <dbReference type="ARBA" id="ARBA00004141"/>
    </source>
</evidence>
<dbReference type="PRINTS" id="PR01651">
    <property type="entry name" value="SECGEXPORT"/>
</dbReference>
<dbReference type="AlphaFoldDB" id="A0A4R8M133"/>
<dbReference type="RefSeq" id="WP_133959045.1">
    <property type="nucleotide sequence ID" value="NZ_SORI01000026.1"/>
</dbReference>
<keyword evidence="8 9" id="KW-0472">Membrane</keyword>
<evidence type="ECO:0000313" key="10">
    <source>
        <dbReference type="EMBL" id="TDY54996.1"/>
    </source>
</evidence>
<keyword evidence="6 9" id="KW-1133">Transmembrane helix</keyword>
<evidence type="ECO:0000256" key="5">
    <source>
        <dbReference type="ARBA" id="ARBA00022927"/>
    </source>
</evidence>
<dbReference type="OrthoDB" id="5889at2"/>
<organism evidence="10 11">
    <name type="scientific">Aminivibrio pyruvatiphilus</name>
    <dbReference type="NCBI Taxonomy" id="1005740"/>
    <lineage>
        <taxon>Bacteria</taxon>
        <taxon>Thermotogati</taxon>
        <taxon>Synergistota</taxon>
        <taxon>Synergistia</taxon>
        <taxon>Synergistales</taxon>
        <taxon>Aminobacteriaceae</taxon>
        <taxon>Aminivibrio</taxon>
    </lineage>
</organism>
<dbReference type="InterPro" id="IPR004692">
    <property type="entry name" value="SecG"/>
</dbReference>
<comment type="function">
    <text evidence="9">Involved in protein export. Participates in an early event of protein translocation.</text>
</comment>
<feature type="transmembrane region" description="Helical" evidence="9">
    <location>
        <begin position="52"/>
        <end position="73"/>
    </location>
</feature>
<keyword evidence="4 9" id="KW-0812">Transmembrane</keyword>
<evidence type="ECO:0000256" key="9">
    <source>
        <dbReference type="RuleBase" id="RU365087"/>
    </source>
</evidence>
<keyword evidence="9" id="KW-1003">Cell membrane</keyword>
<dbReference type="Proteomes" id="UP000295066">
    <property type="component" value="Unassembled WGS sequence"/>
</dbReference>
<dbReference type="GO" id="GO:0005886">
    <property type="term" value="C:plasma membrane"/>
    <property type="evidence" value="ECO:0007669"/>
    <property type="project" value="UniProtKB-SubCell"/>
</dbReference>
<comment type="caution">
    <text evidence="9">Lacks conserved residue(s) required for the propagation of feature annotation.</text>
</comment>